<reference evidence="3" key="1">
    <citation type="submission" date="2016-10" db="EMBL/GenBank/DDBJ databases">
        <authorList>
            <person name="Varghese N."/>
            <person name="Submissions S."/>
        </authorList>
    </citation>
    <scope>NUCLEOTIDE SEQUENCE [LARGE SCALE GENOMIC DNA]</scope>
    <source>
        <strain evidence="3">DSM 45460</strain>
    </source>
</reference>
<dbReference type="Pfam" id="PF13560">
    <property type="entry name" value="HTH_31"/>
    <property type="match status" value="1"/>
</dbReference>
<sequence length="287" mass="32108">MITSSSPAVVRYYLALRLGQLRGEAGLTKQQVAGRIGRTGQTVANIENAVNAPTQSDLEKLLQIYGAADEFVELSELLPVARRSVPKRQAPVPEDYDLRLNLEVGMAELDILSGSLVPGLLQIPCYAAAVFRANPNLSDEEIEQLVAARMDRKKIFTREERPVRLYVVMDESVLYRSRGDATVMCDQLDYLLDVARTSEVDLQVLPLDAGSYRGEGTSWTIMNFPEPLRGHPGLVHLDLLGEARYIDDSYMVEQYQRAWRHIIATAISPERSLEMIREAKGKYVSPD</sequence>
<dbReference type="InterPro" id="IPR043917">
    <property type="entry name" value="DUF5753"/>
</dbReference>
<dbReference type="SMART" id="SM00530">
    <property type="entry name" value="HTH_XRE"/>
    <property type="match status" value="1"/>
</dbReference>
<feature type="domain" description="HTH cro/C1-type" evidence="1">
    <location>
        <begin position="20"/>
        <end position="71"/>
    </location>
</feature>
<accession>A0A1G9D1M9</accession>
<dbReference type="Proteomes" id="UP000199213">
    <property type="component" value="Unassembled WGS sequence"/>
</dbReference>
<proteinExistence type="predicted"/>
<protein>
    <submittedName>
        <fullName evidence="2">Helix-turn-helix domain-containing protein</fullName>
    </submittedName>
</protein>
<organism evidence="2 3">
    <name type="scientific">Actinopolyspora mzabensis</name>
    <dbReference type="NCBI Taxonomy" id="995066"/>
    <lineage>
        <taxon>Bacteria</taxon>
        <taxon>Bacillati</taxon>
        <taxon>Actinomycetota</taxon>
        <taxon>Actinomycetes</taxon>
        <taxon>Actinopolysporales</taxon>
        <taxon>Actinopolysporaceae</taxon>
        <taxon>Actinopolyspora</taxon>
    </lineage>
</organism>
<name>A0A1G9D1M9_ACTMZ</name>
<dbReference type="PROSITE" id="PS50943">
    <property type="entry name" value="HTH_CROC1"/>
    <property type="match status" value="1"/>
</dbReference>
<dbReference type="SUPFAM" id="SSF47413">
    <property type="entry name" value="lambda repressor-like DNA-binding domains"/>
    <property type="match status" value="1"/>
</dbReference>
<evidence type="ECO:0000313" key="2">
    <source>
        <dbReference type="EMBL" id="SDK57846.1"/>
    </source>
</evidence>
<dbReference type="Gene3D" id="1.10.260.40">
    <property type="entry name" value="lambda repressor-like DNA-binding domains"/>
    <property type="match status" value="1"/>
</dbReference>
<keyword evidence="3" id="KW-1185">Reference proteome</keyword>
<dbReference type="AlphaFoldDB" id="A0A1G9D1M9"/>
<dbReference type="InterPro" id="IPR010982">
    <property type="entry name" value="Lambda_DNA-bd_dom_sf"/>
</dbReference>
<dbReference type="CDD" id="cd00093">
    <property type="entry name" value="HTH_XRE"/>
    <property type="match status" value="1"/>
</dbReference>
<dbReference type="EMBL" id="FNFM01000009">
    <property type="protein sequence ID" value="SDK57846.1"/>
    <property type="molecule type" value="Genomic_DNA"/>
</dbReference>
<gene>
    <name evidence="2" type="ORF">SAMN04487820_109204</name>
</gene>
<evidence type="ECO:0000313" key="3">
    <source>
        <dbReference type="Proteomes" id="UP000199213"/>
    </source>
</evidence>
<dbReference type="InterPro" id="IPR001387">
    <property type="entry name" value="Cro/C1-type_HTH"/>
</dbReference>
<dbReference type="GO" id="GO:0003677">
    <property type="term" value="F:DNA binding"/>
    <property type="evidence" value="ECO:0007669"/>
    <property type="project" value="InterPro"/>
</dbReference>
<evidence type="ECO:0000259" key="1">
    <source>
        <dbReference type="PROSITE" id="PS50943"/>
    </source>
</evidence>
<dbReference type="Pfam" id="PF19054">
    <property type="entry name" value="DUF5753"/>
    <property type="match status" value="1"/>
</dbReference>